<evidence type="ECO:0000259" key="1">
    <source>
        <dbReference type="Pfam" id="PF09458"/>
    </source>
</evidence>
<dbReference type="InterPro" id="IPR037221">
    <property type="entry name" value="H-type_lectin_dom_sf"/>
</dbReference>
<dbReference type="GO" id="GO:0098609">
    <property type="term" value="P:cell-cell adhesion"/>
    <property type="evidence" value="ECO:0007669"/>
    <property type="project" value="TreeGrafter"/>
</dbReference>
<reference evidence="2 3" key="1">
    <citation type="submission" date="2016-10" db="EMBL/GenBank/DDBJ databases">
        <authorList>
            <person name="de Groot N.N."/>
        </authorList>
    </citation>
    <scope>NUCLEOTIDE SEQUENCE [LARGE SCALE GENOMIC DNA]</scope>
    <source>
        <strain evidence="2 3">U95</strain>
    </source>
</reference>
<organism evidence="2 3">
    <name type="scientific">Epibacterium ulvae</name>
    <dbReference type="NCBI Taxonomy" id="1156985"/>
    <lineage>
        <taxon>Bacteria</taxon>
        <taxon>Pseudomonadati</taxon>
        <taxon>Pseudomonadota</taxon>
        <taxon>Alphaproteobacteria</taxon>
        <taxon>Rhodobacterales</taxon>
        <taxon>Roseobacteraceae</taxon>
        <taxon>Epibacterium</taxon>
    </lineage>
</organism>
<proteinExistence type="predicted"/>
<feature type="domain" description="H-type lectin" evidence="1">
    <location>
        <begin position="40"/>
        <end position="104"/>
    </location>
</feature>
<dbReference type="PANTHER" id="PTHR46938">
    <property type="entry name" value="DISCOIDIN-1 SUBUNIT A-RELATED-RELATED"/>
    <property type="match status" value="1"/>
</dbReference>
<accession>A0A1G5PTZ4</accession>
<keyword evidence="3" id="KW-1185">Reference proteome</keyword>
<dbReference type="SUPFAM" id="SSF141086">
    <property type="entry name" value="Agglutinin HPA-like"/>
    <property type="match status" value="1"/>
</dbReference>
<dbReference type="GO" id="GO:0098636">
    <property type="term" value="C:protein complex involved in cell adhesion"/>
    <property type="evidence" value="ECO:0007669"/>
    <property type="project" value="TreeGrafter"/>
</dbReference>
<dbReference type="InterPro" id="IPR019019">
    <property type="entry name" value="H-type_lectin_domain"/>
</dbReference>
<dbReference type="GO" id="GO:0070492">
    <property type="term" value="F:oligosaccharide binding"/>
    <property type="evidence" value="ECO:0007669"/>
    <property type="project" value="TreeGrafter"/>
</dbReference>
<dbReference type="Pfam" id="PF09458">
    <property type="entry name" value="H_lectin"/>
    <property type="match status" value="1"/>
</dbReference>
<dbReference type="Gene3D" id="2.60.40.2080">
    <property type="match status" value="1"/>
</dbReference>
<dbReference type="OrthoDB" id="7658568at2"/>
<keyword evidence="2" id="KW-0430">Lectin</keyword>
<dbReference type="PANTHER" id="PTHR46938:SF1">
    <property type="entry name" value="DISCOIDIN-1 SUBUNIT A-RELATED"/>
    <property type="match status" value="1"/>
</dbReference>
<dbReference type="STRING" id="1156985.SAMN04488118_10232"/>
<dbReference type="InterPro" id="IPR052487">
    <property type="entry name" value="Galactose-binding_lectin"/>
</dbReference>
<protein>
    <submittedName>
        <fullName evidence="2">H-type lectin domain-containing protein</fullName>
    </submittedName>
</protein>
<dbReference type="EMBL" id="FMWG01000002">
    <property type="protein sequence ID" value="SCZ52710.1"/>
    <property type="molecule type" value="Genomic_DNA"/>
</dbReference>
<dbReference type="RefSeq" id="WP_090215826.1">
    <property type="nucleotide sequence ID" value="NZ_CANMPF010000001.1"/>
</dbReference>
<dbReference type="GO" id="GO:0045335">
    <property type="term" value="C:phagocytic vesicle"/>
    <property type="evidence" value="ECO:0007669"/>
    <property type="project" value="TreeGrafter"/>
</dbReference>
<dbReference type="GO" id="GO:0046871">
    <property type="term" value="F:N-acetylgalactosamine binding"/>
    <property type="evidence" value="ECO:0007669"/>
    <property type="project" value="TreeGrafter"/>
</dbReference>
<gene>
    <name evidence="2" type="ORF">SAMN04488118_10232</name>
</gene>
<evidence type="ECO:0000313" key="3">
    <source>
        <dbReference type="Proteomes" id="UP000198767"/>
    </source>
</evidence>
<dbReference type="GO" id="GO:0009986">
    <property type="term" value="C:cell surface"/>
    <property type="evidence" value="ECO:0007669"/>
    <property type="project" value="TreeGrafter"/>
</dbReference>
<sequence>MKRLRNPRTGIDQGDVLVFSDFQEGGEMWTGHGQREKRCTVLFSDSFASTPSVQISVSLWDIDTSVTARAEILAENITKSQFEIVFKTWGDSRIARIRASWLAIGELPYEDDWDDVD</sequence>
<dbReference type="GO" id="GO:0030247">
    <property type="term" value="F:polysaccharide binding"/>
    <property type="evidence" value="ECO:0007669"/>
    <property type="project" value="TreeGrafter"/>
</dbReference>
<evidence type="ECO:0000313" key="2">
    <source>
        <dbReference type="EMBL" id="SCZ52710.1"/>
    </source>
</evidence>
<dbReference type="AlphaFoldDB" id="A0A1G5PTZ4"/>
<dbReference type="Proteomes" id="UP000198767">
    <property type="component" value="Unassembled WGS sequence"/>
</dbReference>
<name>A0A1G5PTZ4_9RHOB</name>